<dbReference type="Pfam" id="PF06722">
    <property type="entry name" value="EryCIII-like_C"/>
    <property type="match status" value="1"/>
</dbReference>
<dbReference type="GeneID" id="93641839"/>
<dbReference type="NCBIfam" id="TIGR01426">
    <property type="entry name" value="MGT"/>
    <property type="match status" value="1"/>
</dbReference>
<dbReference type="Gene3D" id="3.40.50.2000">
    <property type="entry name" value="Glycogen Phosphorylase B"/>
    <property type="match status" value="2"/>
</dbReference>
<comment type="similarity">
    <text evidence="1">Belongs to the UDP-glycosyltransferase family.</text>
</comment>
<dbReference type="EMBL" id="CP009920">
    <property type="protein sequence ID" value="AJI25100.1"/>
    <property type="molecule type" value="Genomic_DNA"/>
</dbReference>
<dbReference type="GO" id="GO:0008194">
    <property type="term" value="F:UDP-glycosyltransferase activity"/>
    <property type="evidence" value="ECO:0007669"/>
    <property type="project" value="InterPro"/>
</dbReference>
<dbReference type="CDD" id="cd03784">
    <property type="entry name" value="GT1_Gtf-like"/>
    <property type="match status" value="1"/>
</dbReference>
<dbReference type="FunFam" id="3.40.50.2000:FF:000072">
    <property type="entry name" value="Glycosyl transferase"/>
    <property type="match status" value="1"/>
</dbReference>
<sequence length="400" mass="45311">MGKVLVIGFPGEGHVNPSLGIVKELMTQGEKVVYYGIEDYAEKIRKSGAEFREYEDFRPSLDMSNRMTNEESYDRYEIMNLFLNESENIITKIMSETKHETYDYVLYDYHLLAGSAVADLLQLPKVSLCTTFALNKELATCMMPSGQTEPDQSSFYPQFEKSLNKFNNQYNTQLKDSIDIMSNPGDITLVFTSEFFQPNVSEFTSEYKFIGPSIVKRLDIEDPSYLQNENEKIIFVSMGTIFNQQLEIYNLCVEALKDFEGKVILSIGKNTKPEELAHIPENFVVKQYVPQLEILKRADLFITHGGMNSSSEGLYYDTPLVVIPMAVDQFMVGDRVQELGAGVKLDKNNVSAELIKKTVNDVLTTHTYKQHAQQIGESLRSAGGYKQGVKEIFNVVPVKA</sequence>
<dbReference type="HOGENOM" id="CLU_000537_7_1_9"/>
<protein>
    <submittedName>
        <fullName evidence="5">Glycosyltransferase, MGT family protein</fullName>
    </submittedName>
</protein>
<reference evidence="5 6" key="1">
    <citation type="journal article" date="2015" name="Genome Announc.">
        <title>Complete genome sequences for 35 biothreat assay-relevant bacillus species.</title>
        <authorList>
            <person name="Johnson S.L."/>
            <person name="Daligault H.E."/>
            <person name="Davenport K.W."/>
            <person name="Jaissle J."/>
            <person name="Frey K.G."/>
            <person name="Ladner J.T."/>
            <person name="Broomall S.M."/>
            <person name="Bishop-Lilly K.A."/>
            <person name="Bruce D.C."/>
            <person name="Gibbons H.S."/>
            <person name="Coyne S.R."/>
            <person name="Lo C.C."/>
            <person name="Meincke L."/>
            <person name="Munk A.C."/>
            <person name="Koroleva G.I."/>
            <person name="Rosenzweig C.N."/>
            <person name="Palacios G.F."/>
            <person name="Redden C.L."/>
            <person name="Minogue T.D."/>
            <person name="Chain P.S."/>
        </authorList>
    </citation>
    <scope>NUCLEOTIDE SEQUENCE [LARGE SCALE GENOMIC DNA]</scope>
    <source>
        <strain evidence="6">ATCC 14581 / DSM 32 / JCM 2506 / NBRC 15308 / NCIMB 9376 / NCTC 10342 / NRRL B-14308 / VKM B-512</strain>
    </source>
</reference>
<keyword evidence="2" id="KW-0328">Glycosyltransferase</keyword>
<dbReference type="SUPFAM" id="SSF53756">
    <property type="entry name" value="UDP-Glycosyltransferase/glycogen phosphorylase"/>
    <property type="match status" value="1"/>
</dbReference>
<evidence type="ECO:0000313" key="6">
    <source>
        <dbReference type="Proteomes" id="UP000031829"/>
    </source>
</evidence>
<dbReference type="KEGG" id="bmeg:BG04_3791"/>
<dbReference type="RefSeq" id="WP_034653315.1">
    <property type="nucleotide sequence ID" value="NZ_BCVB01000002.1"/>
</dbReference>
<proteinExistence type="inferred from homology"/>
<name>A0A0B6AJP2_PRIM2</name>
<dbReference type="InterPro" id="IPR006326">
    <property type="entry name" value="UDPGT_MGT-like"/>
</dbReference>
<evidence type="ECO:0000256" key="3">
    <source>
        <dbReference type="ARBA" id="ARBA00022679"/>
    </source>
</evidence>
<dbReference type="InterPro" id="IPR050271">
    <property type="entry name" value="UDP-glycosyltransferase"/>
</dbReference>
<gene>
    <name evidence="5" type="ORF">BG04_3791</name>
</gene>
<dbReference type="PANTHER" id="PTHR48043:SF145">
    <property type="entry name" value="FI06409P-RELATED"/>
    <property type="match status" value="1"/>
</dbReference>
<evidence type="ECO:0000313" key="5">
    <source>
        <dbReference type="EMBL" id="AJI25100.1"/>
    </source>
</evidence>
<evidence type="ECO:0000256" key="1">
    <source>
        <dbReference type="ARBA" id="ARBA00009995"/>
    </source>
</evidence>
<evidence type="ECO:0000259" key="4">
    <source>
        <dbReference type="Pfam" id="PF06722"/>
    </source>
</evidence>
<evidence type="ECO:0000256" key="2">
    <source>
        <dbReference type="ARBA" id="ARBA00022676"/>
    </source>
</evidence>
<dbReference type="PANTHER" id="PTHR48043">
    <property type="entry name" value="EG:EG0003.4 PROTEIN-RELATED"/>
    <property type="match status" value="1"/>
</dbReference>
<dbReference type="GO" id="GO:0016758">
    <property type="term" value="F:hexosyltransferase activity"/>
    <property type="evidence" value="ECO:0007669"/>
    <property type="project" value="InterPro"/>
</dbReference>
<dbReference type="Proteomes" id="UP000031829">
    <property type="component" value="Chromosome"/>
</dbReference>
<keyword evidence="3 5" id="KW-0808">Transferase</keyword>
<feature type="domain" description="Erythromycin biosynthesis protein CIII-like C-terminal" evidence="4">
    <location>
        <begin position="253"/>
        <end position="378"/>
    </location>
</feature>
<dbReference type="InterPro" id="IPR002213">
    <property type="entry name" value="UDP_glucos_trans"/>
</dbReference>
<dbReference type="InterPro" id="IPR010610">
    <property type="entry name" value="EryCIII-like_C"/>
</dbReference>
<accession>A0A0B6AJP2</accession>
<dbReference type="AlphaFoldDB" id="A0A0B6AJP2"/>
<organism evidence="5 6">
    <name type="scientific">Priestia megaterium (strain ATCC 14581 / DSM 32 / CCUG 1817 / JCM 2506 / NBRC 15308 / NCIMB 9376 / NCTC 10342 / NRRL B-14308 / VKM B-512 / Ford 19)</name>
    <name type="common">Bacillus megaterium</name>
    <dbReference type="NCBI Taxonomy" id="1348623"/>
    <lineage>
        <taxon>Bacteria</taxon>
        <taxon>Bacillati</taxon>
        <taxon>Bacillota</taxon>
        <taxon>Bacilli</taxon>
        <taxon>Bacillales</taxon>
        <taxon>Bacillaceae</taxon>
        <taxon>Priestia</taxon>
    </lineage>
</organism>